<keyword evidence="2" id="KW-1185">Reference proteome</keyword>
<name>A0A9K3DD27_9EUKA</name>
<feature type="non-terminal residue" evidence="1">
    <location>
        <position position="16"/>
    </location>
</feature>
<protein>
    <submittedName>
        <fullName evidence="1">Uncharacterized protein</fullName>
    </submittedName>
</protein>
<gene>
    <name evidence="1" type="ORF">KIPB_016542</name>
</gene>
<accession>A0A9K3DD27</accession>
<dbReference type="Proteomes" id="UP000265618">
    <property type="component" value="Unassembled WGS sequence"/>
</dbReference>
<sequence length="16" mass="1875">MVRMGMLPLIPLFTQK</sequence>
<evidence type="ECO:0000313" key="2">
    <source>
        <dbReference type="Proteomes" id="UP000265618"/>
    </source>
</evidence>
<comment type="caution">
    <text evidence="1">The sequence shown here is derived from an EMBL/GenBank/DDBJ whole genome shotgun (WGS) entry which is preliminary data.</text>
</comment>
<reference evidence="1 2" key="1">
    <citation type="journal article" date="2018" name="PLoS ONE">
        <title>The draft genome of Kipferlia bialata reveals reductive genome evolution in fornicate parasites.</title>
        <authorList>
            <person name="Tanifuji G."/>
            <person name="Takabayashi S."/>
            <person name="Kume K."/>
            <person name="Takagi M."/>
            <person name="Nakayama T."/>
            <person name="Kamikawa R."/>
            <person name="Inagaki Y."/>
            <person name="Hashimoto T."/>
        </authorList>
    </citation>
    <scope>NUCLEOTIDE SEQUENCE [LARGE SCALE GENOMIC DNA]</scope>
    <source>
        <strain evidence="1">NY0173</strain>
    </source>
</reference>
<dbReference type="AlphaFoldDB" id="A0A9K3DD27"/>
<proteinExistence type="predicted"/>
<organism evidence="1 2">
    <name type="scientific">Kipferlia bialata</name>
    <dbReference type="NCBI Taxonomy" id="797122"/>
    <lineage>
        <taxon>Eukaryota</taxon>
        <taxon>Metamonada</taxon>
        <taxon>Carpediemonas-like organisms</taxon>
        <taxon>Kipferlia</taxon>
    </lineage>
</organism>
<dbReference type="EMBL" id="BDIP01010187">
    <property type="protein sequence ID" value="GIQ92647.1"/>
    <property type="molecule type" value="Genomic_DNA"/>
</dbReference>
<evidence type="ECO:0000313" key="1">
    <source>
        <dbReference type="EMBL" id="GIQ92647.1"/>
    </source>
</evidence>